<keyword evidence="4" id="KW-1185">Reference proteome</keyword>
<dbReference type="STRING" id="436010.A0A166QU40"/>
<gene>
    <name evidence="3" type="ORF">FIBSPDRAFT_853403</name>
</gene>
<feature type="compositionally biased region" description="Basic residues" evidence="1">
    <location>
        <begin position="298"/>
        <end position="310"/>
    </location>
</feature>
<proteinExistence type="predicted"/>
<dbReference type="Pfam" id="PF10021">
    <property type="entry name" value="PARG_cat_microb"/>
    <property type="match status" value="1"/>
</dbReference>
<dbReference type="PANTHER" id="PTHR35596">
    <property type="entry name" value="DUF2263 DOMAIN-CONTAINING PROTEIN"/>
    <property type="match status" value="1"/>
</dbReference>
<organism evidence="3 4">
    <name type="scientific">Athelia psychrophila</name>
    <dbReference type="NCBI Taxonomy" id="1759441"/>
    <lineage>
        <taxon>Eukaryota</taxon>
        <taxon>Fungi</taxon>
        <taxon>Dikarya</taxon>
        <taxon>Basidiomycota</taxon>
        <taxon>Agaricomycotina</taxon>
        <taxon>Agaricomycetes</taxon>
        <taxon>Agaricomycetidae</taxon>
        <taxon>Atheliales</taxon>
        <taxon>Atheliaceae</taxon>
        <taxon>Athelia</taxon>
    </lineage>
</organism>
<dbReference type="Proteomes" id="UP000076532">
    <property type="component" value="Unassembled WGS sequence"/>
</dbReference>
<reference evidence="3 4" key="1">
    <citation type="journal article" date="2016" name="Mol. Biol. Evol.">
        <title>Comparative Genomics of Early-Diverging Mushroom-Forming Fungi Provides Insights into the Origins of Lignocellulose Decay Capabilities.</title>
        <authorList>
            <person name="Nagy L.G."/>
            <person name="Riley R."/>
            <person name="Tritt A."/>
            <person name="Adam C."/>
            <person name="Daum C."/>
            <person name="Floudas D."/>
            <person name="Sun H."/>
            <person name="Yadav J.S."/>
            <person name="Pangilinan J."/>
            <person name="Larsson K.H."/>
            <person name="Matsuura K."/>
            <person name="Barry K."/>
            <person name="Labutti K."/>
            <person name="Kuo R."/>
            <person name="Ohm R.A."/>
            <person name="Bhattacharya S.S."/>
            <person name="Shirouzu T."/>
            <person name="Yoshinaga Y."/>
            <person name="Martin F.M."/>
            <person name="Grigoriev I.V."/>
            <person name="Hibbett D.S."/>
        </authorList>
    </citation>
    <scope>NUCLEOTIDE SEQUENCE [LARGE SCALE GENOMIC DNA]</scope>
    <source>
        <strain evidence="3 4">CBS 109695</strain>
    </source>
</reference>
<feature type="domain" description="Microbial-type PARG catalytic" evidence="2">
    <location>
        <begin position="131"/>
        <end position="280"/>
    </location>
</feature>
<protein>
    <recommendedName>
        <fullName evidence="2">Microbial-type PARG catalytic domain-containing protein</fullName>
    </recommendedName>
</protein>
<sequence length="466" mass="50827">MAPLIKSKVKSKLARKVSSSRILPSGRASTPSQDIQRQHLKKQKLQQKQNEKKKPSKAEQGFLVAMRAKRERWAIIAAETQRIVLGDGKYVEERAGASSSRASSAATSVYFSSATSPGPSEARQLDAIQVVHDIAPNIQLSRQMSTLYPHTSPSLADWRRRPDTVSGVMTTLTFSPSTTLTAARDLYRTYPHLSSNPPNSLPTTSIGVLSSASARKAGGGYLHGGDEQDEALARSTSLIASLDTDAGHQFYATHKSFSGVDGKGIYDHSMVYSPGIVAFRKEYDDTLDDPKPTTRARSNSKPKSKGKGKVPAHSLRSPPLPTHPTHQQTLISPYLLNIVSSTPPSYAAIHQTYEITPSTSHIFLSGIKSILTQRLGRVLRVFEEVGDRAVVLGAYGCGSSEVKVEMVAEVWAELLICGDEETHGVARFKDVFEHVVFALPGKLFGPFKDAFEMRVLEASLNEVTKE</sequence>
<feature type="region of interest" description="Disordered" evidence="1">
    <location>
        <begin position="284"/>
        <end position="326"/>
    </location>
</feature>
<evidence type="ECO:0000313" key="3">
    <source>
        <dbReference type="EMBL" id="KZP27540.1"/>
    </source>
</evidence>
<dbReference type="PANTHER" id="PTHR35596:SF1">
    <property type="entry name" value="MICROBIAL-TYPE PARG CATALYTIC DOMAIN-CONTAINING PROTEIN"/>
    <property type="match status" value="1"/>
</dbReference>
<name>A0A166QU40_9AGAM</name>
<feature type="compositionally biased region" description="Polar residues" evidence="1">
    <location>
        <begin position="17"/>
        <end position="35"/>
    </location>
</feature>
<dbReference type="InterPro" id="IPR043472">
    <property type="entry name" value="Macro_dom-like"/>
</dbReference>
<dbReference type="InterPro" id="IPR019261">
    <property type="entry name" value="PARG_cat_microbial"/>
</dbReference>
<dbReference type="OrthoDB" id="9985428at2759"/>
<dbReference type="Gene3D" id="3.40.220.10">
    <property type="entry name" value="Leucine Aminopeptidase, subunit E, domain 1"/>
    <property type="match status" value="1"/>
</dbReference>
<evidence type="ECO:0000313" key="4">
    <source>
        <dbReference type="Proteomes" id="UP000076532"/>
    </source>
</evidence>
<dbReference type="AlphaFoldDB" id="A0A166QU40"/>
<accession>A0A166QU40</accession>
<dbReference type="EMBL" id="KV417508">
    <property type="protein sequence ID" value="KZP27540.1"/>
    <property type="molecule type" value="Genomic_DNA"/>
</dbReference>
<evidence type="ECO:0000256" key="1">
    <source>
        <dbReference type="SAM" id="MobiDB-lite"/>
    </source>
</evidence>
<feature type="region of interest" description="Disordered" evidence="1">
    <location>
        <begin position="16"/>
        <end position="60"/>
    </location>
</feature>
<evidence type="ECO:0000259" key="2">
    <source>
        <dbReference type="Pfam" id="PF10021"/>
    </source>
</evidence>